<evidence type="ECO:0000259" key="1">
    <source>
        <dbReference type="PROSITE" id="PS50181"/>
    </source>
</evidence>
<evidence type="ECO:0000313" key="2">
    <source>
        <dbReference type="EMBL" id="KAF2636339.1"/>
    </source>
</evidence>
<organism evidence="2 3">
    <name type="scientific">Massarina eburnea CBS 473.64</name>
    <dbReference type="NCBI Taxonomy" id="1395130"/>
    <lineage>
        <taxon>Eukaryota</taxon>
        <taxon>Fungi</taxon>
        <taxon>Dikarya</taxon>
        <taxon>Ascomycota</taxon>
        <taxon>Pezizomycotina</taxon>
        <taxon>Dothideomycetes</taxon>
        <taxon>Pleosporomycetidae</taxon>
        <taxon>Pleosporales</taxon>
        <taxon>Massarineae</taxon>
        <taxon>Massarinaceae</taxon>
        <taxon>Massarina</taxon>
    </lineage>
</organism>
<keyword evidence="3" id="KW-1185">Reference proteome</keyword>
<dbReference type="Pfam" id="PF12937">
    <property type="entry name" value="F-box-like"/>
    <property type="match status" value="1"/>
</dbReference>
<reference evidence="2" key="1">
    <citation type="journal article" date="2020" name="Stud. Mycol.">
        <title>101 Dothideomycetes genomes: a test case for predicting lifestyles and emergence of pathogens.</title>
        <authorList>
            <person name="Haridas S."/>
            <person name="Albert R."/>
            <person name="Binder M."/>
            <person name="Bloem J."/>
            <person name="Labutti K."/>
            <person name="Salamov A."/>
            <person name="Andreopoulos B."/>
            <person name="Baker S."/>
            <person name="Barry K."/>
            <person name="Bills G."/>
            <person name="Bluhm B."/>
            <person name="Cannon C."/>
            <person name="Castanera R."/>
            <person name="Culley D."/>
            <person name="Daum C."/>
            <person name="Ezra D."/>
            <person name="Gonzalez J."/>
            <person name="Henrissat B."/>
            <person name="Kuo A."/>
            <person name="Liang C."/>
            <person name="Lipzen A."/>
            <person name="Lutzoni F."/>
            <person name="Magnuson J."/>
            <person name="Mondo S."/>
            <person name="Nolan M."/>
            <person name="Ohm R."/>
            <person name="Pangilinan J."/>
            <person name="Park H.-J."/>
            <person name="Ramirez L."/>
            <person name="Alfaro M."/>
            <person name="Sun H."/>
            <person name="Tritt A."/>
            <person name="Yoshinaga Y."/>
            <person name="Zwiers L.-H."/>
            <person name="Turgeon B."/>
            <person name="Goodwin S."/>
            <person name="Spatafora J."/>
            <person name="Crous P."/>
            <person name="Grigoriev I."/>
        </authorList>
    </citation>
    <scope>NUCLEOTIDE SEQUENCE</scope>
    <source>
        <strain evidence="2">CBS 473.64</strain>
    </source>
</reference>
<protein>
    <recommendedName>
        <fullName evidence="1">F-box domain-containing protein</fullName>
    </recommendedName>
</protein>
<name>A0A6A6RL81_9PLEO</name>
<evidence type="ECO:0000313" key="3">
    <source>
        <dbReference type="Proteomes" id="UP000799753"/>
    </source>
</evidence>
<dbReference type="EMBL" id="MU006799">
    <property type="protein sequence ID" value="KAF2636339.1"/>
    <property type="molecule type" value="Genomic_DNA"/>
</dbReference>
<dbReference type="InterPro" id="IPR036047">
    <property type="entry name" value="F-box-like_dom_sf"/>
</dbReference>
<dbReference type="InterPro" id="IPR001810">
    <property type="entry name" value="F-box_dom"/>
</dbReference>
<sequence length="485" mass="54682">MTSPPQLPNEILEAIFYYAQPRDLVHIVQACSSFKSMGEKYLYRWVTLPAQIPPWPHWPSKYHLRSHTTVYFLRSLRENPELASKVWHVQLDCIWSKYTRNATGIRKVLRKLPELRSVLVNIQDHCDGDKNREDFSYHGPHSLYPGELLPAYMDLRSLLLRAHIRNANNLVISNSGGTKLVRQPSTVYVNSKCILAILTTLRWTNVEEFFAGYDLSSTDHSTIPTLLPNGRMLTPIPDQNVLGVDALLVFREFGGMPILPNLKTMDFGNLGLSTLILGRLLLHTPNVSDLTVRVNDEVWSATHIIGALQPIHRVLQRLTILELPGPYIHGDRSSNGTQADFSAFTNLQHIRVAAGLFLTRASRTDAAHYYPATDIWTSLNNGNNIPCLLPLGVQTLQLDFSIPRAIYGNEGFWSDLPNKTVLSTHSYKWIRDVICNLTLFPCLRSIALIECDLDGGEGSFDGRLPNALQSVLREKGISLKVTTRE</sequence>
<gene>
    <name evidence="2" type="ORF">P280DRAFT_510573</name>
</gene>
<dbReference type="AlphaFoldDB" id="A0A6A6RL81"/>
<accession>A0A6A6RL81</accession>
<dbReference type="PROSITE" id="PS50181">
    <property type="entry name" value="FBOX"/>
    <property type="match status" value="1"/>
</dbReference>
<feature type="domain" description="F-box" evidence="1">
    <location>
        <begin position="1"/>
        <end position="48"/>
    </location>
</feature>
<proteinExistence type="predicted"/>
<dbReference type="Proteomes" id="UP000799753">
    <property type="component" value="Unassembled WGS sequence"/>
</dbReference>
<dbReference type="SUPFAM" id="SSF81383">
    <property type="entry name" value="F-box domain"/>
    <property type="match status" value="1"/>
</dbReference>